<protein>
    <submittedName>
        <fullName evidence="2">Uncharacterized protein</fullName>
    </submittedName>
</protein>
<feature type="region of interest" description="Disordered" evidence="1">
    <location>
        <begin position="23"/>
        <end position="68"/>
    </location>
</feature>
<feature type="region of interest" description="Disordered" evidence="1">
    <location>
        <begin position="182"/>
        <end position="226"/>
    </location>
</feature>
<sequence length="651" mass="67583">MSSLRKPSAEAVELALRKTFVEGSGGRPVTSLQVRASRAGPVADARSRSIDDEVSTAPCHGEGGDSQPLMTLDVYLRRLRGPFTEVGKATSSKSPSRCPTVATGVGEGSLMLASGASMPRQSLATTTTIGVVEEDTSYEDDIVMGERGEGMISARGHADEAVGDATGSTRVGTSISYATPVAESSTVTLDHEPSRATQPPPPDTTRRLSNSTGQMKAAEAEEGNFMPLLPAEKTGAPVLNTDGGVATGVPGCCADITAVRSSADANDGASAESEDHGVTASIDASNVEQNEAYVKRETSGDRGRQTSDSAAAITACEATSSRALGPQSSVEENSAFASRGHVVYASDATQPQHGLDSVTGRLRRTLHGSVADVPDPHSHLHACLYPKLLDAASDAEDRQPACSAVGQKVGASLQSSVSYQIDKADETSHVYFPRPCAPLRLSGPFKRRLLAGTTAFSSAIPLPPQRPGISSDARCSSTNTADAGAGADFATAKALFRTLPLPRRCTKAATQLYSTSSLSAVPIAASPAWRPSSRPLCNGAADAALVLPTLSTPGDALRLSRRTHSGGYTSTSVLTTGRSGPVSGYSSGHMPTIRLGYEGAPSELMRSTEDSGDTTTTALWRCCGEQHYFNRDGSTGARTHLLRDAVAKSSK</sequence>
<reference evidence="3" key="1">
    <citation type="journal article" date="2021" name="Microbiol. Resour. Announc.">
        <title>LGAAP: Leishmaniinae Genome Assembly and Annotation Pipeline.</title>
        <authorList>
            <person name="Almutairi H."/>
            <person name="Urbaniak M.D."/>
            <person name="Bates M.D."/>
            <person name="Jariyapan N."/>
            <person name="Kwakye-Nuako G."/>
            <person name="Thomaz-Soccol V."/>
            <person name="Al-Salem W.S."/>
            <person name="Dillon R.J."/>
            <person name="Bates P.A."/>
            <person name="Gatherer D."/>
        </authorList>
    </citation>
    <scope>NUCLEOTIDE SEQUENCE [LARGE SCALE GENOMIC DNA]</scope>
</reference>
<feature type="compositionally biased region" description="Basic and acidic residues" evidence="1">
    <location>
        <begin position="293"/>
        <end position="305"/>
    </location>
</feature>
<dbReference type="Proteomes" id="UP000674143">
    <property type="component" value="Unassembled WGS sequence"/>
</dbReference>
<dbReference type="EMBL" id="JAFHLR010000024">
    <property type="protein sequence ID" value="KAG5478053.1"/>
    <property type="molecule type" value="Genomic_DNA"/>
</dbReference>
<reference evidence="3" key="2">
    <citation type="journal article" date="2021" name="Sci. Data">
        <title>Chromosome-scale genome sequencing, assembly and annotation of six genomes from subfamily Leishmaniinae.</title>
        <authorList>
            <person name="Almutairi H."/>
            <person name="Urbaniak M.D."/>
            <person name="Bates M.D."/>
            <person name="Jariyapan N."/>
            <person name="Kwakye-Nuako G."/>
            <person name="Thomaz Soccol V."/>
            <person name="Al-Salem W.S."/>
            <person name="Dillon R.J."/>
            <person name="Bates P.A."/>
            <person name="Gatherer D."/>
        </authorList>
    </citation>
    <scope>NUCLEOTIDE SEQUENCE [LARGE SCALE GENOMIC DNA]</scope>
</reference>
<accession>A0A836HAT7</accession>
<dbReference type="AlphaFoldDB" id="A0A836HAT7"/>
<dbReference type="RefSeq" id="XP_067062960.1">
    <property type="nucleotide sequence ID" value="XM_067207392.1"/>
</dbReference>
<proteinExistence type="predicted"/>
<feature type="region of interest" description="Disordered" evidence="1">
    <location>
        <begin position="568"/>
        <end position="587"/>
    </location>
</feature>
<feature type="region of interest" description="Disordered" evidence="1">
    <location>
        <begin position="265"/>
        <end position="310"/>
    </location>
</feature>
<dbReference type="KEGG" id="loi:92361326"/>
<dbReference type="GeneID" id="92361326"/>
<evidence type="ECO:0000256" key="1">
    <source>
        <dbReference type="SAM" id="MobiDB-lite"/>
    </source>
</evidence>
<feature type="compositionally biased region" description="Polar residues" evidence="1">
    <location>
        <begin position="568"/>
        <end position="578"/>
    </location>
</feature>
<comment type="caution">
    <text evidence="2">The sequence shown here is derived from an EMBL/GenBank/DDBJ whole genome shotgun (WGS) entry which is preliminary data.</text>
</comment>
<evidence type="ECO:0000313" key="2">
    <source>
        <dbReference type="EMBL" id="KAG5478053.1"/>
    </source>
</evidence>
<evidence type="ECO:0000313" key="3">
    <source>
        <dbReference type="Proteomes" id="UP000674143"/>
    </source>
</evidence>
<keyword evidence="3" id="KW-1185">Reference proteome</keyword>
<organism evidence="2 3">
    <name type="scientific">Leishmania orientalis</name>
    <dbReference type="NCBI Taxonomy" id="2249476"/>
    <lineage>
        <taxon>Eukaryota</taxon>
        <taxon>Discoba</taxon>
        <taxon>Euglenozoa</taxon>
        <taxon>Kinetoplastea</taxon>
        <taxon>Metakinetoplastina</taxon>
        <taxon>Trypanosomatida</taxon>
        <taxon>Trypanosomatidae</taxon>
        <taxon>Leishmaniinae</taxon>
        <taxon>Leishmania</taxon>
    </lineage>
</organism>
<gene>
    <name evidence="2" type="ORF">LSCM4_05451</name>
</gene>
<name>A0A836HAT7_9TRYP</name>